<keyword evidence="9" id="KW-0812">Transmembrane</keyword>
<protein>
    <recommendedName>
        <fullName evidence="2">histidine kinase</fullName>
        <ecNumber evidence="2">2.7.13.3</ecNumber>
    </recommendedName>
</protein>
<dbReference type="GO" id="GO:0000155">
    <property type="term" value="F:phosphorelay sensor kinase activity"/>
    <property type="evidence" value="ECO:0007669"/>
    <property type="project" value="InterPro"/>
</dbReference>
<reference evidence="11 12" key="1">
    <citation type="journal article" date="2017" name="BMC Genomics">
        <title>Comparative genomic and phylogenomic analyses of the Bifidobacteriaceae family.</title>
        <authorList>
            <person name="Lugli G.A."/>
            <person name="Milani C."/>
            <person name="Turroni F."/>
            <person name="Duranti S."/>
            <person name="Mancabelli L."/>
            <person name="Mangifesta M."/>
            <person name="Ferrario C."/>
            <person name="Modesto M."/>
            <person name="Mattarelli P."/>
            <person name="Jiri K."/>
            <person name="van Sinderen D."/>
            <person name="Ventura M."/>
        </authorList>
    </citation>
    <scope>NUCLEOTIDE SEQUENCE [LARGE SCALE GENOMIC DNA]</scope>
    <source>
        <strain evidence="11 12">DSM 100202</strain>
    </source>
</reference>
<dbReference type="InterPro" id="IPR011712">
    <property type="entry name" value="Sig_transdc_His_kin_sub3_dim/P"/>
</dbReference>
<dbReference type="InterPro" id="IPR036890">
    <property type="entry name" value="HATPase_C_sf"/>
</dbReference>
<keyword evidence="9" id="KW-1133">Transmembrane helix</keyword>
<dbReference type="Proteomes" id="UP000216074">
    <property type="component" value="Unassembled WGS sequence"/>
</dbReference>
<organism evidence="11 12">
    <name type="scientific">Bifidobacterium hapali</name>
    <dbReference type="NCBI Taxonomy" id="1630172"/>
    <lineage>
        <taxon>Bacteria</taxon>
        <taxon>Bacillati</taxon>
        <taxon>Actinomycetota</taxon>
        <taxon>Actinomycetes</taxon>
        <taxon>Bifidobacteriales</taxon>
        <taxon>Bifidobacteriaceae</taxon>
        <taxon>Bifidobacterium</taxon>
    </lineage>
</organism>
<dbReference type="AlphaFoldDB" id="A0A261FYP4"/>
<dbReference type="CDD" id="cd16917">
    <property type="entry name" value="HATPase_UhpB-NarQ-NarX-like"/>
    <property type="match status" value="1"/>
</dbReference>
<evidence type="ECO:0000259" key="10">
    <source>
        <dbReference type="Pfam" id="PF07730"/>
    </source>
</evidence>
<keyword evidence="6 11" id="KW-0418">Kinase</keyword>
<dbReference type="Gene3D" id="3.30.565.10">
    <property type="entry name" value="Histidine kinase-like ATPase, C-terminal domain"/>
    <property type="match status" value="1"/>
</dbReference>
<proteinExistence type="predicted"/>
<name>A0A261FYP4_9BIFI</name>
<keyword evidence="7" id="KW-0067">ATP-binding</keyword>
<dbReference type="GO" id="GO:0046983">
    <property type="term" value="F:protein dimerization activity"/>
    <property type="evidence" value="ECO:0007669"/>
    <property type="project" value="InterPro"/>
</dbReference>
<feature type="transmembrane region" description="Helical" evidence="9">
    <location>
        <begin position="90"/>
        <end position="110"/>
    </location>
</feature>
<sequence length="394" mass="43297">MRSLIDKTLLLLLAMVLTFPDDVSTLIGVLTVISCSCLVEWLLYQTNKYSCIAWILLIIIIMACIPIGSWCVLLPVVVYDMPRLPVRNEIAFAPLLMWIARCIWVLPLMWHGITAFDRTIVVIAVVTVISFAWGSSSHDTAQFRHELRRVQDHARTLARTSRRSKAEFEEERAQSVRMATLNERTRIAREIHDNVGHLLTRAIMQAQAGKAVADATGDETAAHEFAALTDTASAAMTMVRRSVHDLADDGTDFAAQIEDAVRSVGSASPDFAVTLSNEVSDAPAAVARCFSMVIRESLSNVVRHSGATSASVTIREFPALWQLVVQDPGPARHDDRQQIDDDDAMRGMGLADIDSRVRALAGMASCGPYDGGWRVFVTVPKHRQDTSLNGGNNG</sequence>
<dbReference type="PROSITE" id="PS51257">
    <property type="entry name" value="PROKAR_LIPOPROTEIN"/>
    <property type="match status" value="1"/>
</dbReference>
<evidence type="ECO:0000256" key="4">
    <source>
        <dbReference type="ARBA" id="ARBA00022679"/>
    </source>
</evidence>
<feature type="transmembrane region" description="Helical" evidence="9">
    <location>
        <begin position="116"/>
        <end position="134"/>
    </location>
</feature>
<feature type="transmembrane region" description="Helical" evidence="9">
    <location>
        <begin position="52"/>
        <end position="78"/>
    </location>
</feature>
<evidence type="ECO:0000256" key="9">
    <source>
        <dbReference type="SAM" id="Phobius"/>
    </source>
</evidence>
<keyword evidence="8" id="KW-0902">Two-component regulatory system</keyword>
<dbReference type="GO" id="GO:0005524">
    <property type="term" value="F:ATP binding"/>
    <property type="evidence" value="ECO:0007669"/>
    <property type="project" value="UniProtKB-KW"/>
</dbReference>
<keyword evidence="4" id="KW-0808">Transferase</keyword>
<keyword evidence="3" id="KW-0597">Phosphoprotein</keyword>
<accession>A0A261FYP4</accession>
<keyword evidence="9" id="KW-0472">Membrane</keyword>
<evidence type="ECO:0000256" key="1">
    <source>
        <dbReference type="ARBA" id="ARBA00000085"/>
    </source>
</evidence>
<evidence type="ECO:0000256" key="6">
    <source>
        <dbReference type="ARBA" id="ARBA00022777"/>
    </source>
</evidence>
<dbReference type="EMBL" id="MWWY01000024">
    <property type="protein sequence ID" value="OZG64291.1"/>
    <property type="molecule type" value="Genomic_DNA"/>
</dbReference>
<dbReference type="RefSeq" id="WP_094729818.1">
    <property type="nucleotide sequence ID" value="NZ_MWWY01000024.1"/>
</dbReference>
<dbReference type="Gene3D" id="1.20.5.1930">
    <property type="match status" value="1"/>
</dbReference>
<dbReference type="SUPFAM" id="SSF55874">
    <property type="entry name" value="ATPase domain of HSP90 chaperone/DNA topoisomerase II/histidine kinase"/>
    <property type="match status" value="1"/>
</dbReference>
<evidence type="ECO:0000256" key="3">
    <source>
        <dbReference type="ARBA" id="ARBA00022553"/>
    </source>
</evidence>
<dbReference type="Pfam" id="PF07730">
    <property type="entry name" value="HisKA_3"/>
    <property type="match status" value="1"/>
</dbReference>
<keyword evidence="5" id="KW-0547">Nucleotide-binding</keyword>
<keyword evidence="12" id="KW-1185">Reference proteome</keyword>
<dbReference type="PANTHER" id="PTHR24421">
    <property type="entry name" value="NITRATE/NITRITE SENSOR PROTEIN NARX-RELATED"/>
    <property type="match status" value="1"/>
</dbReference>
<dbReference type="PANTHER" id="PTHR24421:SF10">
    <property type="entry name" value="NITRATE_NITRITE SENSOR PROTEIN NARQ"/>
    <property type="match status" value="1"/>
</dbReference>
<evidence type="ECO:0000313" key="11">
    <source>
        <dbReference type="EMBL" id="OZG64291.1"/>
    </source>
</evidence>
<evidence type="ECO:0000313" key="12">
    <source>
        <dbReference type="Proteomes" id="UP000216074"/>
    </source>
</evidence>
<gene>
    <name evidence="11" type="ORF">BHAP_1192</name>
</gene>
<comment type="catalytic activity">
    <reaction evidence="1">
        <text>ATP + protein L-histidine = ADP + protein N-phospho-L-histidine.</text>
        <dbReference type="EC" id="2.7.13.3"/>
    </reaction>
</comment>
<comment type="caution">
    <text evidence="11">The sequence shown here is derived from an EMBL/GenBank/DDBJ whole genome shotgun (WGS) entry which is preliminary data.</text>
</comment>
<feature type="domain" description="Signal transduction histidine kinase subgroup 3 dimerisation and phosphoacceptor" evidence="10">
    <location>
        <begin position="183"/>
        <end position="248"/>
    </location>
</feature>
<dbReference type="EC" id="2.7.13.3" evidence="2"/>
<evidence type="ECO:0000256" key="7">
    <source>
        <dbReference type="ARBA" id="ARBA00022840"/>
    </source>
</evidence>
<evidence type="ECO:0000256" key="8">
    <source>
        <dbReference type="ARBA" id="ARBA00023012"/>
    </source>
</evidence>
<dbReference type="InterPro" id="IPR050482">
    <property type="entry name" value="Sensor_HK_TwoCompSys"/>
</dbReference>
<evidence type="ECO:0000256" key="5">
    <source>
        <dbReference type="ARBA" id="ARBA00022741"/>
    </source>
</evidence>
<dbReference type="GO" id="GO:0016020">
    <property type="term" value="C:membrane"/>
    <property type="evidence" value="ECO:0007669"/>
    <property type="project" value="InterPro"/>
</dbReference>
<dbReference type="OrthoDB" id="227596at2"/>
<evidence type="ECO:0000256" key="2">
    <source>
        <dbReference type="ARBA" id="ARBA00012438"/>
    </source>
</evidence>